<dbReference type="Proteomes" id="UP001183648">
    <property type="component" value="Unassembled WGS sequence"/>
</dbReference>
<feature type="transmembrane region" description="Helical" evidence="9">
    <location>
        <begin position="64"/>
        <end position="92"/>
    </location>
</feature>
<evidence type="ECO:0000256" key="5">
    <source>
        <dbReference type="ARBA" id="ARBA00022989"/>
    </source>
</evidence>
<dbReference type="Pfam" id="PF06241">
    <property type="entry name" value="Castor_Poll_mid"/>
    <property type="match status" value="1"/>
</dbReference>
<dbReference type="SUPFAM" id="SSF51735">
    <property type="entry name" value="NAD(P)-binding Rossmann-fold domains"/>
    <property type="match status" value="2"/>
</dbReference>
<organism evidence="11 12">
    <name type="scientific">Nocardioides marmoribigeumensis</name>
    <dbReference type="NCBI Taxonomy" id="433649"/>
    <lineage>
        <taxon>Bacteria</taxon>
        <taxon>Bacillati</taxon>
        <taxon>Actinomycetota</taxon>
        <taxon>Actinomycetes</taxon>
        <taxon>Propionibacteriales</taxon>
        <taxon>Nocardioidaceae</taxon>
        <taxon>Nocardioides</taxon>
    </lineage>
</organism>
<evidence type="ECO:0000313" key="12">
    <source>
        <dbReference type="Proteomes" id="UP001183648"/>
    </source>
</evidence>
<dbReference type="InterPro" id="IPR036291">
    <property type="entry name" value="NAD(P)-bd_dom_sf"/>
</dbReference>
<keyword evidence="8 11" id="KW-0407">Ion channel</keyword>
<dbReference type="GO" id="GO:0034220">
    <property type="term" value="P:monoatomic ion transmembrane transport"/>
    <property type="evidence" value="ECO:0007669"/>
    <property type="project" value="UniProtKB-KW"/>
</dbReference>
<dbReference type="Gene3D" id="3.40.50.720">
    <property type="entry name" value="NAD(P)-binding Rossmann-like Domain"/>
    <property type="match status" value="2"/>
</dbReference>
<keyword evidence="12" id="KW-1185">Reference proteome</keyword>
<dbReference type="PANTHER" id="PTHR31563:SF10">
    <property type="entry name" value="ION CHANNEL POLLUX-RELATED"/>
    <property type="match status" value="1"/>
</dbReference>
<keyword evidence="3" id="KW-0813">Transport</keyword>
<comment type="subcellular location">
    <subcellularLocation>
        <location evidence="1">Endomembrane system</location>
        <topology evidence="1">Multi-pass membrane protein</topology>
    </subcellularLocation>
</comment>
<dbReference type="PROSITE" id="PS51201">
    <property type="entry name" value="RCK_N"/>
    <property type="match status" value="1"/>
</dbReference>
<dbReference type="InterPro" id="IPR003148">
    <property type="entry name" value="RCK_N"/>
</dbReference>
<comment type="similarity">
    <text evidence="2">Belongs to the castor/pollux (TC 1.A.1.23) family.</text>
</comment>
<feature type="domain" description="RCK N-terminal" evidence="10">
    <location>
        <begin position="109"/>
        <end position="246"/>
    </location>
</feature>
<feature type="transmembrane region" description="Helical" evidence="9">
    <location>
        <begin position="112"/>
        <end position="131"/>
    </location>
</feature>
<accession>A0ABU2BRU5</accession>
<reference evidence="11 12" key="1">
    <citation type="submission" date="2023-07" db="EMBL/GenBank/DDBJ databases">
        <title>Sequencing the genomes of 1000 actinobacteria strains.</title>
        <authorList>
            <person name="Klenk H.-P."/>
        </authorList>
    </citation>
    <scope>NUCLEOTIDE SEQUENCE [LARGE SCALE GENOMIC DNA]</scope>
    <source>
        <strain evidence="11 12">DSM 19426</strain>
    </source>
</reference>
<evidence type="ECO:0000313" key="11">
    <source>
        <dbReference type="EMBL" id="MDR7361370.1"/>
    </source>
</evidence>
<dbReference type="InterPro" id="IPR044849">
    <property type="entry name" value="CASTOR/POLLUX/SYM8-like"/>
</dbReference>
<dbReference type="PANTHER" id="PTHR31563">
    <property type="entry name" value="ION CHANNEL POLLUX-RELATED"/>
    <property type="match status" value="1"/>
</dbReference>
<evidence type="ECO:0000259" key="10">
    <source>
        <dbReference type="PROSITE" id="PS51201"/>
    </source>
</evidence>
<dbReference type="InterPro" id="IPR010420">
    <property type="entry name" value="CASTOR/POLLUX/SYM8_dom"/>
</dbReference>
<proteinExistence type="inferred from homology"/>
<evidence type="ECO:0000256" key="8">
    <source>
        <dbReference type="ARBA" id="ARBA00023303"/>
    </source>
</evidence>
<dbReference type="EMBL" id="JAVDYG010000001">
    <property type="protein sequence ID" value="MDR7361370.1"/>
    <property type="molecule type" value="Genomic_DNA"/>
</dbReference>
<comment type="caution">
    <text evidence="11">The sequence shown here is derived from an EMBL/GenBank/DDBJ whole genome shotgun (WGS) entry which is preliminary data.</text>
</comment>
<evidence type="ECO:0000256" key="3">
    <source>
        <dbReference type="ARBA" id="ARBA00022448"/>
    </source>
</evidence>
<keyword evidence="4 9" id="KW-0812">Transmembrane</keyword>
<keyword evidence="5 9" id="KW-1133">Transmembrane helix</keyword>
<dbReference type="RefSeq" id="WP_310299245.1">
    <property type="nucleotide sequence ID" value="NZ_BAAAPS010000007.1"/>
</dbReference>
<keyword evidence="7 9" id="KW-0472">Membrane</keyword>
<keyword evidence="6" id="KW-0406">Ion transport</keyword>
<protein>
    <submittedName>
        <fullName evidence="11">Voltage-gated potassium channel Kch</fullName>
    </submittedName>
</protein>
<gene>
    <name evidence="11" type="ORF">J2S63_000923</name>
</gene>
<evidence type="ECO:0000256" key="1">
    <source>
        <dbReference type="ARBA" id="ARBA00004127"/>
    </source>
</evidence>
<sequence length="603" mass="64431">MSRGTPALVVWLGAATLLMTMVFAVVTSAFDLRQGQGDGFFGELFASLLHALDPGTVANDSGNWSYLLTMLALTLCGLVIVSALIGVIAAGIDARLADLRRGRSQVIESGHIVILGWSDAVFTILAELAIANESVRRPVVVILAERDKVAMEEEIRYRVPDLRGTRVVCRTGSPTDLGDLALSSAATARSVVVLSSAGPDPDSEVIKVLLALTHKSESDAPIVAEIADPDNLETARMVGKGRAVIVDKRGTVARLIVQTSRQSGAAAVYIELFDFHGDEIYFHAGHGLTGQRYGDALGAYEDVAVLGLLASDGTARLNPPHDTLIGDQALIVLAEDDSVLASPSPSASTADECLIARTAPQSEAPVTALLLGWNERARTIVRELDAYVEPGSTLTVLTEFGEPDLPQLANVEPTIVCGPTASRKVLDRHVHAGLDHVIVLCYSEHLEVQQADARTLVTLLHVRDIVGDGQVPAVVSELLDDRNRPLAEVAHVDDVIVSDRILSLMLAQLSSDRRLEPVFLDLLDADGAEIYLRPAERYVETGREVNFATIVESARRRGETAFGYRSTELVGSAELPSGVVVNPSKSETFAVSADDRVLVLATD</sequence>
<evidence type="ECO:0000256" key="6">
    <source>
        <dbReference type="ARBA" id="ARBA00023065"/>
    </source>
</evidence>
<evidence type="ECO:0000256" key="4">
    <source>
        <dbReference type="ARBA" id="ARBA00022692"/>
    </source>
</evidence>
<evidence type="ECO:0000256" key="9">
    <source>
        <dbReference type="SAM" id="Phobius"/>
    </source>
</evidence>
<name>A0ABU2BRU5_9ACTN</name>
<evidence type="ECO:0000256" key="2">
    <source>
        <dbReference type="ARBA" id="ARBA00008577"/>
    </source>
</evidence>
<evidence type="ECO:0000256" key="7">
    <source>
        <dbReference type="ARBA" id="ARBA00023136"/>
    </source>
</evidence>